<evidence type="ECO:0000256" key="2">
    <source>
        <dbReference type="ARBA" id="ARBA00010849"/>
    </source>
</evidence>
<keyword evidence="4" id="KW-0282">Flagellum</keyword>
<keyword evidence="7" id="KW-0966">Cell projection</keyword>
<dbReference type="PANTHER" id="PTHR23356">
    <property type="entry name" value="DPY30-RELATED"/>
    <property type="match status" value="1"/>
</dbReference>
<evidence type="ECO:0000256" key="9">
    <source>
        <dbReference type="ARBA" id="ARBA00062391"/>
    </source>
</evidence>
<evidence type="ECO:0000313" key="12">
    <source>
        <dbReference type="Proteomes" id="UP001474421"/>
    </source>
</evidence>
<evidence type="ECO:0000256" key="1">
    <source>
        <dbReference type="ARBA" id="ARBA00004611"/>
    </source>
</evidence>
<comment type="subcellular location">
    <subcellularLocation>
        <location evidence="1">Cytoplasm</location>
        <location evidence="1">Cytoskeleton</location>
        <location evidence="1">Flagellum axoneme</location>
    </subcellularLocation>
</comment>
<dbReference type="Proteomes" id="UP001474421">
    <property type="component" value="Unassembled WGS sequence"/>
</dbReference>
<protein>
    <recommendedName>
        <fullName evidence="10">DPY30 domain-containing protein 1</fullName>
    </recommendedName>
</protein>
<dbReference type="GO" id="GO:0048188">
    <property type="term" value="C:Set1C/COMPASS complex"/>
    <property type="evidence" value="ECO:0007669"/>
    <property type="project" value="InterPro"/>
</dbReference>
<proteinExistence type="inferred from homology"/>
<dbReference type="Pfam" id="PF05186">
    <property type="entry name" value="Dpy-30"/>
    <property type="match status" value="1"/>
</dbReference>
<dbReference type="CDD" id="cd22966">
    <property type="entry name" value="DD_DYDC-like"/>
    <property type="match status" value="1"/>
</dbReference>
<evidence type="ECO:0000256" key="10">
    <source>
        <dbReference type="ARBA" id="ARBA00068754"/>
    </source>
</evidence>
<accession>A0AAW1BET6</accession>
<keyword evidence="6" id="KW-0206">Cytoskeleton</keyword>
<reference evidence="11 12" key="1">
    <citation type="journal article" date="2024" name="Proc. Natl. Acad. Sci. U.S.A.">
        <title>The genetic regulatory architecture and epigenomic basis for age-related changes in rattlesnake venom.</title>
        <authorList>
            <person name="Hogan M.P."/>
            <person name="Holding M.L."/>
            <person name="Nystrom G.S."/>
            <person name="Colston T.J."/>
            <person name="Bartlett D.A."/>
            <person name="Mason A.J."/>
            <person name="Ellsworth S.A."/>
            <person name="Rautsaw R.M."/>
            <person name="Lawrence K.C."/>
            <person name="Strickland J.L."/>
            <person name="He B."/>
            <person name="Fraser P."/>
            <person name="Margres M.J."/>
            <person name="Gilbert D.M."/>
            <person name="Gibbs H.L."/>
            <person name="Parkinson C.L."/>
            <person name="Rokyta D.R."/>
        </authorList>
    </citation>
    <scope>NUCLEOTIDE SEQUENCE [LARGE SCALE GENOMIC DNA]</scope>
    <source>
        <strain evidence="11">DRR0105</strain>
    </source>
</reference>
<keyword evidence="5" id="KW-0969">Cilium</keyword>
<keyword evidence="3" id="KW-0963">Cytoplasm</keyword>
<evidence type="ECO:0000313" key="11">
    <source>
        <dbReference type="EMBL" id="KAK9400470.1"/>
    </source>
</evidence>
<dbReference type="PANTHER" id="PTHR23356:SF16">
    <property type="entry name" value="DPY30 DOMAIN CONTAINING 2"/>
    <property type="match status" value="1"/>
</dbReference>
<comment type="subunit">
    <text evidence="9">Component of the axonemal radial spoke complex 1 (RS1), at least composed of spoke head proteins RSPH1, RSPH3, RSPH9 and the cilia-specific component RSPH4A or sperm-specific component RSPH6A, spoke stalk proteins RSPH14, DNAJB13, DYDC1, ROPN1L and NME5, and the anchor protein IQUB. Interacts with SH3GL3.</text>
</comment>
<evidence type="ECO:0000256" key="8">
    <source>
        <dbReference type="ARBA" id="ARBA00058296"/>
    </source>
</evidence>
<organism evidence="11 12">
    <name type="scientific">Crotalus adamanteus</name>
    <name type="common">Eastern diamondback rattlesnake</name>
    <dbReference type="NCBI Taxonomy" id="8729"/>
    <lineage>
        <taxon>Eukaryota</taxon>
        <taxon>Metazoa</taxon>
        <taxon>Chordata</taxon>
        <taxon>Craniata</taxon>
        <taxon>Vertebrata</taxon>
        <taxon>Euteleostomi</taxon>
        <taxon>Lepidosauria</taxon>
        <taxon>Squamata</taxon>
        <taxon>Bifurcata</taxon>
        <taxon>Unidentata</taxon>
        <taxon>Episquamata</taxon>
        <taxon>Toxicofera</taxon>
        <taxon>Serpentes</taxon>
        <taxon>Colubroidea</taxon>
        <taxon>Viperidae</taxon>
        <taxon>Crotalinae</taxon>
        <taxon>Crotalus</taxon>
    </lineage>
</organism>
<comment type="function">
    <text evidence="8">Functions as part of axonemal radial spoke complexes that play an important part in the motility of sperm and cilia. Plays a crucial role during acrosome biogenesis.</text>
</comment>
<comment type="caution">
    <text evidence="11">The sequence shown here is derived from an EMBL/GenBank/DDBJ whole genome shotgun (WGS) entry which is preliminary data.</text>
</comment>
<evidence type="ECO:0000256" key="6">
    <source>
        <dbReference type="ARBA" id="ARBA00023212"/>
    </source>
</evidence>
<gene>
    <name evidence="11" type="ORF">NXF25_011184</name>
</gene>
<evidence type="ECO:0000256" key="4">
    <source>
        <dbReference type="ARBA" id="ARBA00022846"/>
    </source>
</evidence>
<sequence length="82" mass="9545">MESAYLRKSLGTCLAEGLAEIAEHRPADPVLYLAHWIYKYKKNMIEELQVGFRLLVSFWGFCRILKAPRASCNFTEWTVFES</sequence>
<evidence type="ECO:0000256" key="3">
    <source>
        <dbReference type="ARBA" id="ARBA00022490"/>
    </source>
</evidence>
<dbReference type="AlphaFoldDB" id="A0AAW1BET6"/>
<dbReference type="Gene3D" id="1.20.890.10">
    <property type="entry name" value="cAMP-dependent protein kinase regulatory subunit, dimerization-anchoring domain"/>
    <property type="match status" value="1"/>
</dbReference>
<keyword evidence="12" id="KW-1185">Reference proteome</keyword>
<comment type="similarity">
    <text evidence="2">Belongs to the dpy-30 family.</text>
</comment>
<dbReference type="EMBL" id="JAOTOJ010000005">
    <property type="protein sequence ID" value="KAK9400470.1"/>
    <property type="molecule type" value="Genomic_DNA"/>
</dbReference>
<dbReference type="InterPro" id="IPR037856">
    <property type="entry name" value="Sdc1/DPY30"/>
</dbReference>
<dbReference type="InterPro" id="IPR007858">
    <property type="entry name" value="Dpy-30_motif"/>
</dbReference>
<dbReference type="FunFam" id="1.20.890.10:FF:000009">
    <property type="entry name" value="DPY30 domain-containing protein 1"/>
    <property type="match status" value="1"/>
</dbReference>
<evidence type="ECO:0000256" key="5">
    <source>
        <dbReference type="ARBA" id="ARBA00023069"/>
    </source>
</evidence>
<evidence type="ECO:0000256" key="7">
    <source>
        <dbReference type="ARBA" id="ARBA00023273"/>
    </source>
</evidence>
<dbReference type="InterPro" id="IPR049630">
    <property type="entry name" value="DYDC-like_DD"/>
</dbReference>
<name>A0AAW1BET6_CROAD</name>